<protein>
    <submittedName>
        <fullName evidence="2">Uncharacterized protein</fullName>
    </submittedName>
</protein>
<dbReference type="OrthoDB" id="2186770at2759"/>
<dbReference type="Proteomes" id="UP000714275">
    <property type="component" value="Unassembled WGS sequence"/>
</dbReference>
<name>A0A9P7A4J0_9AGAM</name>
<dbReference type="InterPro" id="IPR012340">
    <property type="entry name" value="NA-bd_OB-fold"/>
</dbReference>
<dbReference type="SUPFAM" id="SSF50249">
    <property type="entry name" value="Nucleic acid-binding proteins"/>
    <property type="match status" value="1"/>
</dbReference>
<dbReference type="Gene3D" id="2.40.50.140">
    <property type="entry name" value="Nucleic acid-binding proteins"/>
    <property type="match status" value="1"/>
</dbReference>
<dbReference type="AlphaFoldDB" id="A0A9P7A4J0"/>
<organism evidence="2 3">
    <name type="scientific">Suillus placidus</name>
    <dbReference type="NCBI Taxonomy" id="48579"/>
    <lineage>
        <taxon>Eukaryota</taxon>
        <taxon>Fungi</taxon>
        <taxon>Dikarya</taxon>
        <taxon>Basidiomycota</taxon>
        <taxon>Agaricomycotina</taxon>
        <taxon>Agaricomycetes</taxon>
        <taxon>Agaricomycetidae</taxon>
        <taxon>Boletales</taxon>
        <taxon>Suillineae</taxon>
        <taxon>Suillaceae</taxon>
        <taxon>Suillus</taxon>
    </lineage>
</organism>
<keyword evidence="3" id="KW-1185">Reference proteome</keyword>
<feature type="region of interest" description="Disordered" evidence="1">
    <location>
        <begin position="1"/>
        <end position="21"/>
    </location>
</feature>
<dbReference type="EMBL" id="JABBWD010000003">
    <property type="protein sequence ID" value="KAG1782320.1"/>
    <property type="molecule type" value="Genomic_DNA"/>
</dbReference>
<accession>A0A9P7A4J0</accession>
<gene>
    <name evidence="2" type="ORF">EV702DRAFT_1191993</name>
</gene>
<evidence type="ECO:0000256" key="1">
    <source>
        <dbReference type="SAM" id="MobiDB-lite"/>
    </source>
</evidence>
<comment type="caution">
    <text evidence="2">The sequence shown here is derived from an EMBL/GenBank/DDBJ whole genome shotgun (WGS) entry which is preliminary data.</text>
</comment>
<sequence length="393" mass="44282">MKRQSVAEELPPKRPRLSESGKDYLKSLFDETRRKNATDLLDLATDETNNIEAKVYMVSPCIGKQRQVNVEMHEHGDTYRFPVLISSKVDKLLPFPFDVDDRICLSLKGAQIRPRPQSFAPCYLSVALVFKDGIAAMLMSGPSAGKVFNTWEAVQVGIPCVGDITHQHSKLSNQRTSSGYEKNSFSSPKGTAPISFVSSVNNPGRNHGSLAMKAGLTTQRGDTFIPIRKIEPGLGVFNVIGVVTSTKPLAQTRSQGGIRSAFIVGSLFIVLEWCRNFSIVDPSCIEEGVVIYNFKVNCFQKTHTEWLPQAEVGDIVIFRDLKISQWRGGFNGVGYDDKLRWVTYDTQTRRFRDPDRKYAPHSEKSPYYDPYMRCTEEAEYCDQLADWWLAQDN</sequence>
<proteinExistence type="predicted"/>
<feature type="compositionally biased region" description="Basic and acidic residues" evidence="1">
    <location>
        <begin position="10"/>
        <end position="21"/>
    </location>
</feature>
<reference evidence="2" key="1">
    <citation type="journal article" date="2020" name="New Phytol.">
        <title>Comparative genomics reveals dynamic genome evolution in host specialist ectomycorrhizal fungi.</title>
        <authorList>
            <person name="Lofgren L.A."/>
            <person name="Nguyen N.H."/>
            <person name="Vilgalys R."/>
            <person name="Ruytinx J."/>
            <person name="Liao H.L."/>
            <person name="Branco S."/>
            <person name="Kuo A."/>
            <person name="LaButti K."/>
            <person name="Lipzen A."/>
            <person name="Andreopoulos W."/>
            <person name="Pangilinan J."/>
            <person name="Riley R."/>
            <person name="Hundley H."/>
            <person name="Na H."/>
            <person name="Barry K."/>
            <person name="Grigoriev I.V."/>
            <person name="Stajich J.E."/>
            <person name="Kennedy P.G."/>
        </authorList>
    </citation>
    <scope>NUCLEOTIDE SEQUENCE</scope>
    <source>
        <strain evidence="2">DOB743</strain>
    </source>
</reference>
<evidence type="ECO:0000313" key="2">
    <source>
        <dbReference type="EMBL" id="KAG1782320.1"/>
    </source>
</evidence>
<evidence type="ECO:0000313" key="3">
    <source>
        <dbReference type="Proteomes" id="UP000714275"/>
    </source>
</evidence>